<evidence type="ECO:0000313" key="4">
    <source>
        <dbReference type="EMBL" id="KAK8385952.1"/>
    </source>
</evidence>
<feature type="domain" description="UBX" evidence="2">
    <location>
        <begin position="377"/>
        <end position="447"/>
    </location>
</feature>
<organism evidence="4 5">
    <name type="scientific">Scylla paramamosain</name>
    <name type="common">Mud crab</name>
    <dbReference type="NCBI Taxonomy" id="85552"/>
    <lineage>
        <taxon>Eukaryota</taxon>
        <taxon>Metazoa</taxon>
        <taxon>Ecdysozoa</taxon>
        <taxon>Arthropoda</taxon>
        <taxon>Crustacea</taxon>
        <taxon>Multicrustacea</taxon>
        <taxon>Malacostraca</taxon>
        <taxon>Eumalacostraca</taxon>
        <taxon>Eucarida</taxon>
        <taxon>Decapoda</taxon>
        <taxon>Pleocyemata</taxon>
        <taxon>Brachyura</taxon>
        <taxon>Eubrachyura</taxon>
        <taxon>Portunoidea</taxon>
        <taxon>Portunidae</taxon>
        <taxon>Portuninae</taxon>
        <taxon>Scylla</taxon>
    </lineage>
</organism>
<dbReference type="EMBL" id="JARAKH010000031">
    <property type="protein sequence ID" value="KAK8385952.1"/>
    <property type="molecule type" value="Genomic_DNA"/>
</dbReference>
<keyword evidence="5" id="KW-1185">Reference proteome</keyword>
<dbReference type="CDD" id="cd16105">
    <property type="entry name" value="Ubl_ASPSCR1_like"/>
    <property type="match status" value="1"/>
</dbReference>
<sequence>MTMAGMSVTVLCPAGRRVNVKVTPNTSILQIIEEASLKQGLNPDQYELRHLRRVLDSSSNVRHAGLPNRCQLEMVEAPVLRSPASVSVHIATESGLRLVHDFPCTTTLWEILEYHRENSGVGEEFLPPVESGQEVVLVYAMRRITCPELAKVTLRTLGLIGGKCMLRHSVQSMSSAGCQAHVSSSLARRPVHHPELAEEEEKLVVENDAGGHSVAPKYPVPHSRKEENYHSQEMDVSMEEIPDMPVFAPPLILKEATPAVPSHSSAECAVPLDLTTMSSPQKMPPPPKVTKLKSVSHLVNHQIGDHNAIVFSMADAPPTLTGDEDDAFFQLTAEEVRRLYKEQRRALIELQEAPLLTKSMRDMEESSKVLAAMSRYPITHLRIHFPDEHVIQASFKPTDLVADVISFLRPFLACPTADFSLSTRHPHRTLSPSTTLVAADCVPNARLYYEGFPAEPPYLSEDTLAKKSSYSGACSSLNSMNTTKTRPLGISDKGHTLSEPSSSSTSSRRKEEALDLGTRPHASDGRMTGTVPKVPKWFKVGK</sequence>
<evidence type="ECO:0000256" key="1">
    <source>
        <dbReference type="SAM" id="MobiDB-lite"/>
    </source>
</evidence>
<feature type="compositionally biased region" description="Polar residues" evidence="1">
    <location>
        <begin position="476"/>
        <end position="485"/>
    </location>
</feature>
<dbReference type="InterPro" id="IPR029071">
    <property type="entry name" value="Ubiquitin-like_domsf"/>
</dbReference>
<evidence type="ECO:0000313" key="5">
    <source>
        <dbReference type="Proteomes" id="UP001487740"/>
    </source>
</evidence>
<feature type="domain" description="TUG ubiquitin-like" evidence="3">
    <location>
        <begin position="12"/>
        <end position="74"/>
    </location>
</feature>
<dbReference type="GO" id="GO:0005634">
    <property type="term" value="C:nucleus"/>
    <property type="evidence" value="ECO:0007669"/>
    <property type="project" value="TreeGrafter"/>
</dbReference>
<dbReference type="GO" id="GO:0012506">
    <property type="term" value="C:vesicle membrane"/>
    <property type="evidence" value="ECO:0007669"/>
    <property type="project" value="TreeGrafter"/>
</dbReference>
<dbReference type="PANTHER" id="PTHR46467">
    <property type="entry name" value="TETHER CONTAINING UBX DOMAIN FOR GLUT4"/>
    <property type="match status" value="1"/>
</dbReference>
<comment type="caution">
    <text evidence="4">The sequence shown here is derived from an EMBL/GenBank/DDBJ whole genome shotgun (WGS) entry which is preliminary data.</text>
</comment>
<evidence type="ECO:0000259" key="2">
    <source>
        <dbReference type="Pfam" id="PF00789"/>
    </source>
</evidence>
<dbReference type="Pfam" id="PF11470">
    <property type="entry name" value="TUG-UBL1"/>
    <property type="match status" value="1"/>
</dbReference>
<dbReference type="GO" id="GO:0005737">
    <property type="term" value="C:cytoplasm"/>
    <property type="evidence" value="ECO:0007669"/>
    <property type="project" value="TreeGrafter"/>
</dbReference>
<dbReference type="InterPro" id="IPR001012">
    <property type="entry name" value="UBX_dom"/>
</dbReference>
<dbReference type="Gene3D" id="3.10.20.90">
    <property type="entry name" value="Phosphatidylinositol 3-kinase Catalytic Subunit, Chain A, domain 1"/>
    <property type="match status" value="2"/>
</dbReference>
<dbReference type="InterPro" id="IPR059238">
    <property type="entry name" value="UBX1_UBXN9"/>
</dbReference>
<name>A0AAW0THP6_SCYPA</name>
<dbReference type="Pfam" id="PF00789">
    <property type="entry name" value="UBX"/>
    <property type="match status" value="1"/>
</dbReference>
<protein>
    <recommendedName>
        <fullName evidence="6">Tether containing UBX domain for GLUT4</fullName>
    </recommendedName>
</protein>
<dbReference type="InterPro" id="IPR021569">
    <property type="entry name" value="TUG-UBL1"/>
</dbReference>
<dbReference type="AlphaFoldDB" id="A0AAW0THP6"/>
<proteinExistence type="predicted"/>
<dbReference type="Proteomes" id="UP001487740">
    <property type="component" value="Unassembled WGS sequence"/>
</dbReference>
<reference evidence="4 5" key="1">
    <citation type="submission" date="2023-03" db="EMBL/GenBank/DDBJ databases">
        <title>High-quality genome of Scylla paramamosain provides insights in environmental adaptation.</title>
        <authorList>
            <person name="Zhang L."/>
        </authorList>
    </citation>
    <scope>NUCLEOTIDE SEQUENCE [LARGE SCALE GENOMIC DNA]</scope>
    <source>
        <strain evidence="4">LZ_2023a</strain>
        <tissue evidence="4">Muscle</tissue>
    </source>
</reference>
<dbReference type="GO" id="GO:0006886">
    <property type="term" value="P:intracellular protein transport"/>
    <property type="evidence" value="ECO:0007669"/>
    <property type="project" value="TreeGrafter"/>
</dbReference>
<dbReference type="SUPFAM" id="SSF54236">
    <property type="entry name" value="Ubiquitin-like"/>
    <property type="match status" value="2"/>
</dbReference>
<dbReference type="GO" id="GO:0042593">
    <property type="term" value="P:glucose homeostasis"/>
    <property type="evidence" value="ECO:0007669"/>
    <property type="project" value="TreeGrafter"/>
</dbReference>
<accession>A0AAW0THP6</accession>
<evidence type="ECO:0008006" key="6">
    <source>
        <dbReference type="Google" id="ProtNLM"/>
    </source>
</evidence>
<dbReference type="CDD" id="cd17075">
    <property type="entry name" value="UBX1_UBXN9"/>
    <property type="match status" value="1"/>
</dbReference>
<dbReference type="PANTHER" id="PTHR46467:SF1">
    <property type="entry name" value="TETHER CONTAINING UBX DOMAIN FOR GLUT4"/>
    <property type="match status" value="1"/>
</dbReference>
<gene>
    <name evidence="4" type="ORF">O3P69_010597</name>
</gene>
<evidence type="ECO:0000259" key="3">
    <source>
        <dbReference type="Pfam" id="PF11470"/>
    </source>
</evidence>
<feature type="region of interest" description="Disordered" evidence="1">
    <location>
        <begin position="476"/>
        <end position="534"/>
    </location>
</feature>